<keyword evidence="7" id="KW-1185">Reference proteome</keyword>
<comment type="caution">
    <text evidence="6">The sequence shown here is derived from an EMBL/GenBank/DDBJ whole genome shotgun (WGS) entry which is preliminary data.</text>
</comment>
<dbReference type="Pfam" id="PF03466">
    <property type="entry name" value="LysR_substrate"/>
    <property type="match status" value="1"/>
</dbReference>
<dbReference type="PANTHER" id="PTHR30537:SF72">
    <property type="entry name" value="LYSR FAMILY TRANSCRIPTIONAL REGULATOR"/>
    <property type="match status" value="1"/>
</dbReference>
<dbReference type="OrthoDB" id="9786526at2"/>
<dbReference type="GO" id="GO:0043565">
    <property type="term" value="F:sequence-specific DNA binding"/>
    <property type="evidence" value="ECO:0007669"/>
    <property type="project" value="TreeGrafter"/>
</dbReference>
<dbReference type="SUPFAM" id="SSF53850">
    <property type="entry name" value="Periplasmic binding protein-like II"/>
    <property type="match status" value="1"/>
</dbReference>
<dbReference type="CDD" id="cd08472">
    <property type="entry name" value="PBP2_CrgA_like_3"/>
    <property type="match status" value="1"/>
</dbReference>
<dbReference type="EMBL" id="PVBT01000002">
    <property type="protein sequence ID" value="PRD55555.1"/>
    <property type="molecule type" value="Genomic_DNA"/>
</dbReference>
<name>A0A2S9JQU3_9HYPH</name>
<accession>A0A2S9JQU3</accession>
<keyword evidence="4" id="KW-0804">Transcription</keyword>
<evidence type="ECO:0000256" key="3">
    <source>
        <dbReference type="ARBA" id="ARBA00023125"/>
    </source>
</evidence>
<evidence type="ECO:0000256" key="2">
    <source>
        <dbReference type="ARBA" id="ARBA00023015"/>
    </source>
</evidence>
<feature type="domain" description="LysR substrate-binding" evidence="5">
    <location>
        <begin position="21"/>
        <end position="224"/>
    </location>
</feature>
<dbReference type="AlphaFoldDB" id="A0A2S9JQU3"/>
<reference evidence="6 7" key="1">
    <citation type="submission" date="2018-02" db="EMBL/GenBank/DDBJ databases">
        <title>The draft genome of Phyllobacterium myrsinacearum DSM5892.</title>
        <authorList>
            <person name="Li L."/>
            <person name="Liu L."/>
            <person name="Zhang X."/>
            <person name="Wang T."/>
        </authorList>
    </citation>
    <scope>NUCLEOTIDE SEQUENCE [LARGE SCALE GENOMIC DNA]</scope>
    <source>
        <strain evidence="6 7">DSM 5892</strain>
    </source>
</reference>
<organism evidence="6 7">
    <name type="scientific">Phyllobacterium myrsinacearum</name>
    <dbReference type="NCBI Taxonomy" id="28101"/>
    <lineage>
        <taxon>Bacteria</taxon>
        <taxon>Pseudomonadati</taxon>
        <taxon>Pseudomonadota</taxon>
        <taxon>Alphaproteobacteria</taxon>
        <taxon>Hyphomicrobiales</taxon>
        <taxon>Phyllobacteriaceae</taxon>
        <taxon>Phyllobacterium</taxon>
    </lineage>
</organism>
<comment type="similarity">
    <text evidence="1">Belongs to the LysR transcriptional regulatory family.</text>
</comment>
<dbReference type="RefSeq" id="WP_105733784.1">
    <property type="nucleotide sequence ID" value="NZ_PVBT01000002.1"/>
</dbReference>
<protein>
    <submittedName>
        <fullName evidence="6">LysR family transcriptional regulator</fullName>
    </submittedName>
</protein>
<dbReference type="Proteomes" id="UP000238563">
    <property type="component" value="Unassembled WGS sequence"/>
</dbReference>
<gene>
    <name evidence="6" type="ORF">C5750_10445</name>
</gene>
<keyword evidence="3" id="KW-0238">DNA-binding</keyword>
<dbReference type="Gene3D" id="3.40.190.290">
    <property type="match status" value="1"/>
</dbReference>
<dbReference type="InterPro" id="IPR005119">
    <property type="entry name" value="LysR_subst-bd"/>
</dbReference>
<dbReference type="FunFam" id="3.40.190.290:FF:000001">
    <property type="entry name" value="Transcriptional regulator, LysR family"/>
    <property type="match status" value="1"/>
</dbReference>
<dbReference type="InterPro" id="IPR058163">
    <property type="entry name" value="LysR-type_TF_proteobact-type"/>
</dbReference>
<dbReference type="GO" id="GO:0006351">
    <property type="term" value="P:DNA-templated transcription"/>
    <property type="evidence" value="ECO:0007669"/>
    <property type="project" value="TreeGrafter"/>
</dbReference>
<dbReference type="PANTHER" id="PTHR30537">
    <property type="entry name" value="HTH-TYPE TRANSCRIPTIONAL REGULATOR"/>
    <property type="match status" value="1"/>
</dbReference>
<proteinExistence type="inferred from homology"/>
<evidence type="ECO:0000256" key="1">
    <source>
        <dbReference type="ARBA" id="ARBA00009437"/>
    </source>
</evidence>
<evidence type="ECO:0000313" key="7">
    <source>
        <dbReference type="Proteomes" id="UP000238563"/>
    </source>
</evidence>
<evidence type="ECO:0000256" key="4">
    <source>
        <dbReference type="ARBA" id="ARBA00023163"/>
    </source>
</evidence>
<sequence>MAILREVESAEGNVAHQTGMVRGAIRIGTTSSLARHFIIPALPRFRERYPNIKIDLHLSDTVVDLVQEGIDCVLRAGEPKPSSLRVRRVGLFQWYICASPDYLEPHGNPASLAELREHVVVGYASSRTTRSMNWTFQEDQEQTSISMKEGLMVNDTDAYIAAGVAGLGLIRAASYVVRTPLTEGRLVRVLAGLETPREPLSILYPRSRHLSPAVRAFKDWCVEVIGKQATQL</sequence>
<evidence type="ECO:0000313" key="6">
    <source>
        <dbReference type="EMBL" id="PRD55555.1"/>
    </source>
</evidence>
<keyword evidence="2" id="KW-0805">Transcription regulation</keyword>
<evidence type="ECO:0000259" key="5">
    <source>
        <dbReference type="Pfam" id="PF03466"/>
    </source>
</evidence>
<dbReference type="GO" id="GO:0003700">
    <property type="term" value="F:DNA-binding transcription factor activity"/>
    <property type="evidence" value="ECO:0007669"/>
    <property type="project" value="TreeGrafter"/>
</dbReference>